<evidence type="ECO:0000256" key="5">
    <source>
        <dbReference type="PIRSR" id="PIRSR604294-1"/>
    </source>
</evidence>
<name>A0A9D5H8H5_9LILI</name>
<dbReference type="GO" id="GO:0009570">
    <property type="term" value="C:chloroplast stroma"/>
    <property type="evidence" value="ECO:0007669"/>
    <property type="project" value="TreeGrafter"/>
</dbReference>
<comment type="caution">
    <text evidence="6">The sequence shown here is derived from an EMBL/GenBank/DDBJ whole genome shotgun (WGS) entry which is preliminary data.</text>
</comment>
<evidence type="ECO:0000313" key="7">
    <source>
        <dbReference type="Proteomes" id="UP001085076"/>
    </source>
</evidence>
<dbReference type="Pfam" id="PF03055">
    <property type="entry name" value="RPE65"/>
    <property type="match status" value="1"/>
</dbReference>
<feature type="binding site" evidence="5">
    <location>
        <position position="537"/>
    </location>
    <ligand>
        <name>Fe cation</name>
        <dbReference type="ChEBI" id="CHEBI:24875"/>
        <note>catalytic</note>
    </ligand>
</feature>
<gene>
    <name evidence="6" type="ORF">J5N97_024133</name>
</gene>
<evidence type="ECO:0000256" key="2">
    <source>
        <dbReference type="ARBA" id="ARBA00022723"/>
    </source>
</evidence>
<keyword evidence="4 5" id="KW-0408">Iron</keyword>
<keyword evidence="2 5" id="KW-0479">Metal-binding</keyword>
<dbReference type="GO" id="GO:0046872">
    <property type="term" value="F:metal ion binding"/>
    <property type="evidence" value="ECO:0007669"/>
    <property type="project" value="UniProtKB-KW"/>
</dbReference>
<dbReference type="GO" id="GO:0010436">
    <property type="term" value="F:carotenoid dioxygenase activity"/>
    <property type="evidence" value="ECO:0007669"/>
    <property type="project" value="TreeGrafter"/>
</dbReference>
<reference evidence="6" key="2">
    <citation type="journal article" date="2022" name="Hortic Res">
        <title>The genome of Dioscorea zingiberensis sheds light on the biosynthesis, origin and evolution of the medicinally important diosgenin saponins.</title>
        <authorList>
            <person name="Li Y."/>
            <person name="Tan C."/>
            <person name="Li Z."/>
            <person name="Guo J."/>
            <person name="Li S."/>
            <person name="Chen X."/>
            <person name="Wang C."/>
            <person name="Dai X."/>
            <person name="Yang H."/>
            <person name="Song W."/>
            <person name="Hou L."/>
            <person name="Xu J."/>
            <person name="Tong Z."/>
            <person name="Xu A."/>
            <person name="Yuan X."/>
            <person name="Wang W."/>
            <person name="Yang Q."/>
            <person name="Chen L."/>
            <person name="Sun Z."/>
            <person name="Wang K."/>
            <person name="Pan B."/>
            <person name="Chen J."/>
            <person name="Bao Y."/>
            <person name="Liu F."/>
            <person name="Qi X."/>
            <person name="Gang D.R."/>
            <person name="Wen J."/>
            <person name="Li J."/>
        </authorList>
    </citation>
    <scope>NUCLEOTIDE SEQUENCE</scope>
    <source>
        <strain evidence="6">Dzin_1.0</strain>
    </source>
</reference>
<evidence type="ECO:0000256" key="1">
    <source>
        <dbReference type="ARBA" id="ARBA00006787"/>
    </source>
</evidence>
<dbReference type="Proteomes" id="UP001085076">
    <property type="component" value="Miscellaneous, Linkage group lg07"/>
</dbReference>
<evidence type="ECO:0000256" key="3">
    <source>
        <dbReference type="ARBA" id="ARBA00022964"/>
    </source>
</evidence>
<feature type="binding site" evidence="5">
    <location>
        <position position="297"/>
    </location>
    <ligand>
        <name>Fe cation</name>
        <dbReference type="ChEBI" id="CHEBI:24875"/>
        <note>catalytic</note>
    </ligand>
</feature>
<evidence type="ECO:0000313" key="6">
    <source>
        <dbReference type="EMBL" id="KAJ0967216.1"/>
    </source>
</evidence>
<dbReference type="EMBL" id="JAGGNH010000007">
    <property type="protein sequence ID" value="KAJ0967216.1"/>
    <property type="molecule type" value="Genomic_DNA"/>
</dbReference>
<accession>A0A9D5H8H5</accession>
<protein>
    <recommendedName>
        <fullName evidence="8">9-cis-epoxycarotenoid dioxygenase</fullName>
    </recommendedName>
</protein>
<evidence type="ECO:0008006" key="8">
    <source>
        <dbReference type="Google" id="ProtNLM"/>
    </source>
</evidence>
<keyword evidence="3" id="KW-0223">Dioxygenase</keyword>
<sequence>MQAPHTLISTTPPMKPIPKRLTKISIKPLQTPPLNPIQTLVASTLDSIENNLILAFEKKRPLPRSVDPGVQISGNYAPVPESPVRRDLQVVGRIPDELRGLYVRNGANPKLPPAGGHHLFDGDGMIHALVLSGEKEASYACRFIRTSRLVQEEKLGRQVFPKSIGQLHGRSGIARLLLLHLRAAAGIVDVSGGIGLANTGLTFFSGRLLAMSEDDLPYHVRVTPDGDLETVGRFNFSGQLSSPMIAHPKVDPVTGEFFALGYDVIKKPYLKYFHVNPNTGEKSPDVAITLQQATMIHDFAMTENFVVIPDQQVVFDAASMLHGRSPVRYDPTKTSRLGVLPKYDKDETRIKWFSIPDCFCFHYWNAWEEISGEDECTVVVIGSCMSPPDTVFNDGDDAEPMKCELTEIRLNMRTGETRRRVIVSGMNLEVGVVNRGLVGRRTKYIYLAVAEPWPRCSGMVKVDMESGEVKRFEYGGKRYGGEPMFVPRMGGKEDEGYVMSLVHDEEGGVSELVVLKAEELEQVAAVRLPTRVPYGFHGTFVSFDELREQQWS</sequence>
<dbReference type="OrthoDB" id="1069523at2759"/>
<keyword evidence="7" id="KW-1185">Reference proteome</keyword>
<evidence type="ECO:0000256" key="4">
    <source>
        <dbReference type="ARBA" id="ARBA00023004"/>
    </source>
</evidence>
<dbReference type="PANTHER" id="PTHR10543">
    <property type="entry name" value="BETA-CAROTENE DIOXYGENASE"/>
    <property type="match status" value="1"/>
</dbReference>
<feature type="binding site" evidence="5">
    <location>
        <position position="247"/>
    </location>
    <ligand>
        <name>Fe cation</name>
        <dbReference type="ChEBI" id="CHEBI:24875"/>
        <note>catalytic</note>
    </ligand>
</feature>
<keyword evidence="3" id="KW-0560">Oxidoreductase</keyword>
<dbReference type="InterPro" id="IPR004294">
    <property type="entry name" value="Carotenoid_Oase"/>
</dbReference>
<dbReference type="PANTHER" id="PTHR10543:SF101">
    <property type="entry name" value="9-CIS-EPOXYCAROTENOID DIOXYGENASE NCED6, CHLOROPLASTIC"/>
    <property type="match status" value="1"/>
</dbReference>
<reference evidence="6" key="1">
    <citation type="submission" date="2021-03" db="EMBL/GenBank/DDBJ databases">
        <authorList>
            <person name="Li Z."/>
            <person name="Yang C."/>
        </authorList>
    </citation>
    <scope>NUCLEOTIDE SEQUENCE</scope>
    <source>
        <strain evidence="6">Dzin_1.0</strain>
        <tissue evidence="6">Leaf</tissue>
    </source>
</reference>
<organism evidence="6 7">
    <name type="scientific">Dioscorea zingiberensis</name>
    <dbReference type="NCBI Taxonomy" id="325984"/>
    <lineage>
        <taxon>Eukaryota</taxon>
        <taxon>Viridiplantae</taxon>
        <taxon>Streptophyta</taxon>
        <taxon>Embryophyta</taxon>
        <taxon>Tracheophyta</taxon>
        <taxon>Spermatophyta</taxon>
        <taxon>Magnoliopsida</taxon>
        <taxon>Liliopsida</taxon>
        <taxon>Dioscoreales</taxon>
        <taxon>Dioscoreaceae</taxon>
        <taxon>Dioscorea</taxon>
    </lineage>
</organism>
<dbReference type="GO" id="GO:0016121">
    <property type="term" value="P:carotene catabolic process"/>
    <property type="evidence" value="ECO:0007669"/>
    <property type="project" value="TreeGrafter"/>
</dbReference>
<proteinExistence type="inferred from homology"/>
<dbReference type="AlphaFoldDB" id="A0A9D5H8H5"/>
<comment type="similarity">
    <text evidence="1">Belongs to the carotenoid oxygenase family.</text>
</comment>
<comment type="cofactor">
    <cofactor evidence="5">
        <name>Fe(2+)</name>
        <dbReference type="ChEBI" id="CHEBI:29033"/>
    </cofactor>
    <text evidence="5">Binds 1 Fe(2+) ion per subunit.</text>
</comment>
<feature type="binding site" evidence="5">
    <location>
        <position position="362"/>
    </location>
    <ligand>
        <name>Fe cation</name>
        <dbReference type="ChEBI" id="CHEBI:24875"/>
        <note>catalytic</note>
    </ligand>
</feature>